<keyword evidence="2" id="KW-1185">Reference proteome</keyword>
<proteinExistence type="predicted"/>
<organism evidence="1 2">
    <name type="scientific">Paraburkholderia graminis (strain ATCC 700544 / DSM 17151 / LMG 18924 / NCIMB 13744 / C4D1M)</name>
    <dbReference type="NCBI Taxonomy" id="396598"/>
    <lineage>
        <taxon>Bacteria</taxon>
        <taxon>Pseudomonadati</taxon>
        <taxon>Pseudomonadota</taxon>
        <taxon>Betaproteobacteria</taxon>
        <taxon>Burkholderiales</taxon>
        <taxon>Burkholderiaceae</taxon>
        <taxon>Paraburkholderia</taxon>
    </lineage>
</organism>
<accession>B1FVX6</accession>
<evidence type="ECO:0000313" key="2">
    <source>
        <dbReference type="Proteomes" id="UP000005045"/>
    </source>
</evidence>
<dbReference type="EMBL" id="ABLD01000003">
    <property type="protein sequence ID" value="EDT11596.1"/>
    <property type="molecule type" value="Genomic_DNA"/>
</dbReference>
<name>B1FVX6_PARG4</name>
<sequence>MSKEVSDIPVGCVALLVGRDVETMLVSQRARSRSGKRRNRRVQFTRELAMRISFLHTINDNQRIFEDAAINLGLRTDNLRHEVRSDLREAVQQAGAFPASVKEETKRCLLALAADADAVILTCATLGPAVEGIESTSVPIVRADVALAAAAGKIGGKTAVLCAVEASVEPTRRLFARYASHSVTSLDVIHVEGVWTLFQNGDVDECFAAIAASADQAYEEGATLVAYAHPWMAPAVNLARRGRQPLDSPQAALRAVMQRGGDPSLGF</sequence>
<reference evidence="1 2" key="1">
    <citation type="submission" date="2008-03" db="EMBL/GenBank/DDBJ databases">
        <title>Sequencing of the draft genome and assembly of Burkholderia graminis C4D1M.</title>
        <authorList>
            <consortium name="US DOE Joint Genome Institute (JGI-PGF)"/>
            <person name="Copeland A."/>
            <person name="Lucas S."/>
            <person name="Lapidus A."/>
            <person name="Glavina del Rio T."/>
            <person name="Dalin E."/>
            <person name="Tice H."/>
            <person name="Bruce D."/>
            <person name="Goodwin L."/>
            <person name="Pitluck S."/>
            <person name="Larimer F."/>
            <person name="Land M.L."/>
            <person name="Hauser L."/>
            <person name="Tiedje J."/>
            <person name="Richardson P."/>
        </authorList>
    </citation>
    <scope>NUCLEOTIDE SEQUENCE [LARGE SCALE GENOMIC DNA]</scope>
    <source>
        <strain evidence="2">ATCC 700544 / DSM 17151 / LMG 18924 / NCIMB 13744 / C4D1M</strain>
    </source>
</reference>
<comment type="caution">
    <text evidence="1">The sequence shown here is derived from an EMBL/GenBank/DDBJ whole genome shotgun (WGS) entry which is preliminary data.</text>
</comment>
<evidence type="ECO:0008006" key="3">
    <source>
        <dbReference type="Google" id="ProtNLM"/>
    </source>
</evidence>
<evidence type="ECO:0000313" key="1">
    <source>
        <dbReference type="EMBL" id="EDT11596.1"/>
    </source>
</evidence>
<gene>
    <name evidence="1" type="ORF">BgramDRAFT_1202</name>
</gene>
<dbReference type="AlphaFoldDB" id="B1FVX6"/>
<dbReference type="Proteomes" id="UP000005045">
    <property type="component" value="Unassembled WGS sequence"/>
</dbReference>
<protein>
    <recommendedName>
        <fullName evidence="3">Arylsulfatase</fullName>
    </recommendedName>
</protein>